<evidence type="ECO:0000313" key="1">
    <source>
        <dbReference type="EMBL" id="GHF84879.1"/>
    </source>
</evidence>
<sequence>MKLCRSRQITWLCDEQLNFTHIKLPESADVRYIYLYFDEPVEGDDNSLYAYIRYAESQKHLEKGRIRRILASDLLKQKKNIPGYLIQIPITGLKPQKF</sequence>
<reference evidence="1" key="2">
    <citation type="submission" date="2020-09" db="EMBL/GenBank/DDBJ databases">
        <authorList>
            <person name="Sun Q."/>
            <person name="Kim S."/>
        </authorList>
    </citation>
    <scope>NUCLEOTIDE SEQUENCE</scope>
    <source>
        <strain evidence="1">KCTC 42731</strain>
    </source>
</reference>
<gene>
    <name evidence="1" type="ORF">GCM10017161_10450</name>
</gene>
<accession>A0A919BF76</accession>
<comment type="caution">
    <text evidence="1">The sequence shown here is derived from an EMBL/GenBank/DDBJ whole genome shotgun (WGS) entry which is preliminary data.</text>
</comment>
<proteinExistence type="predicted"/>
<dbReference type="AlphaFoldDB" id="A0A919BF76"/>
<name>A0A919BF76_9GAMM</name>
<keyword evidence="2" id="KW-1185">Reference proteome</keyword>
<dbReference type="Proteomes" id="UP000623842">
    <property type="component" value="Unassembled WGS sequence"/>
</dbReference>
<evidence type="ECO:0000313" key="2">
    <source>
        <dbReference type="Proteomes" id="UP000623842"/>
    </source>
</evidence>
<dbReference type="RefSeq" id="WP_189767994.1">
    <property type="nucleotide sequence ID" value="NZ_BNCK01000002.1"/>
</dbReference>
<organism evidence="1 2">
    <name type="scientific">Thalassotalea marina</name>
    <dbReference type="NCBI Taxonomy" id="1673741"/>
    <lineage>
        <taxon>Bacteria</taxon>
        <taxon>Pseudomonadati</taxon>
        <taxon>Pseudomonadota</taxon>
        <taxon>Gammaproteobacteria</taxon>
        <taxon>Alteromonadales</taxon>
        <taxon>Colwelliaceae</taxon>
        <taxon>Thalassotalea</taxon>
    </lineage>
</organism>
<reference evidence="1" key="1">
    <citation type="journal article" date="2014" name="Int. J. Syst. Evol. Microbiol.">
        <title>Complete genome sequence of Corynebacterium casei LMG S-19264T (=DSM 44701T), isolated from a smear-ripened cheese.</title>
        <authorList>
            <consortium name="US DOE Joint Genome Institute (JGI-PGF)"/>
            <person name="Walter F."/>
            <person name="Albersmeier A."/>
            <person name="Kalinowski J."/>
            <person name="Ruckert C."/>
        </authorList>
    </citation>
    <scope>NUCLEOTIDE SEQUENCE</scope>
    <source>
        <strain evidence="1">KCTC 42731</strain>
    </source>
</reference>
<dbReference type="EMBL" id="BNCK01000002">
    <property type="protein sequence ID" value="GHF84879.1"/>
    <property type="molecule type" value="Genomic_DNA"/>
</dbReference>
<protein>
    <submittedName>
        <fullName evidence="1">Uncharacterized protein</fullName>
    </submittedName>
</protein>